<dbReference type="PATRIC" id="fig|942150.3.peg.794"/>
<dbReference type="CDD" id="cd00761">
    <property type="entry name" value="Glyco_tranf_GTA_type"/>
    <property type="match status" value="1"/>
</dbReference>
<gene>
    <name evidence="4" type="ORF">IV64_GL000777</name>
</gene>
<dbReference type="PANTHER" id="PTHR22916:SF51">
    <property type="entry name" value="GLYCOSYLTRANSFERASE EPSH-RELATED"/>
    <property type="match status" value="1"/>
</dbReference>
<feature type="domain" description="Glycosyltransferase 2-like" evidence="3">
    <location>
        <begin position="6"/>
        <end position="113"/>
    </location>
</feature>
<evidence type="ECO:0000259" key="3">
    <source>
        <dbReference type="Pfam" id="PF00535"/>
    </source>
</evidence>
<dbReference type="Pfam" id="PF00535">
    <property type="entry name" value="Glycos_transf_2"/>
    <property type="match status" value="1"/>
</dbReference>
<dbReference type="Gene3D" id="3.90.550.10">
    <property type="entry name" value="Spore Coat Polysaccharide Biosynthesis Protein SpsA, Chain A"/>
    <property type="match status" value="1"/>
</dbReference>
<comment type="caution">
    <text evidence="4">The sequence shown here is derived from an EMBL/GenBank/DDBJ whole genome shotgun (WGS) entry which is preliminary data.</text>
</comment>
<sequence length="338" mass="38859">MKYLTFAIPSYNSEDYLQRCVDSLLKGGDGVEILIVDDGSTDHSPAIADDYAAKYPNIVKAIHQKNAGHGGAVNNGLAHATGKYFKVVDSDDWLDEKALKSVLAHIKDWDKHGQNVDMLVCNYVYENHYQHKSFVVNYRHVFPNDQICGWDDTKRFGVTQYLIMHSLIFKTAILRRSGVKLPEHTFYVDNLFADQPLPLVHKICYLDLDLYRYFIGRADQSINEDVMISRIDQQIRVTKLVADCTQHNDNPSSKLRTYLDRSVSVMLAVSSVHLLLMGTDEALAKRHAMWQYVKTVDKHLYWRLRLHSVSAWTYLPTRLGRFLTVTGYRASRLLVKFQ</sequence>
<name>A0A0R2M8B0_9LACO</name>
<dbReference type="SUPFAM" id="SSF53448">
    <property type="entry name" value="Nucleotide-diphospho-sugar transferases"/>
    <property type="match status" value="1"/>
</dbReference>
<reference evidence="4 5" key="1">
    <citation type="journal article" date="2015" name="Genome Announc.">
        <title>Expanding the biotechnology potential of lactobacilli through comparative genomics of 213 strains and associated genera.</title>
        <authorList>
            <person name="Sun Z."/>
            <person name="Harris H.M."/>
            <person name="McCann A."/>
            <person name="Guo C."/>
            <person name="Argimon S."/>
            <person name="Zhang W."/>
            <person name="Yang X."/>
            <person name="Jeffery I.B."/>
            <person name="Cooney J.C."/>
            <person name="Kagawa T.F."/>
            <person name="Liu W."/>
            <person name="Song Y."/>
            <person name="Salvetti E."/>
            <person name="Wrobel A."/>
            <person name="Rasinkangas P."/>
            <person name="Parkhill J."/>
            <person name="Rea M.C."/>
            <person name="O'Sullivan O."/>
            <person name="Ritari J."/>
            <person name="Douillard F.P."/>
            <person name="Paul Ross R."/>
            <person name="Yang R."/>
            <person name="Briner A.E."/>
            <person name="Felis G.E."/>
            <person name="de Vos W.M."/>
            <person name="Barrangou R."/>
            <person name="Klaenhammer T.R."/>
            <person name="Caufield P.W."/>
            <person name="Cui Y."/>
            <person name="Zhang H."/>
            <person name="O'Toole P.W."/>
        </authorList>
    </citation>
    <scope>NUCLEOTIDE SEQUENCE [LARGE SCALE GENOMIC DNA]</scope>
    <source>
        <strain evidence="4 5">LMG 26013</strain>
    </source>
</reference>
<dbReference type="Proteomes" id="UP000051783">
    <property type="component" value="Unassembled WGS sequence"/>
</dbReference>
<dbReference type="OrthoDB" id="396512at2"/>
<dbReference type="GO" id="GO:0016757">
    <property type="term" value="F:glycosyltransferase activity"/>
    <property type="evidence" value="ECO:0007669"/>
    <property type="project" value="UniProtKB-KW"/>
</dbReference>
<proteinExistence type="predicted"/>
<keyword evidence="1" id="KW-0328">Glycosyltransferase</keyword>
<protein>
    <submittedName>
        <fullName evidence="4">Glycosyl transferase family protein</fullName>
    </submittedName>
</protein>
<dbReference type="InterPro" id="IPR029044">
    <property type="entry name" value="Nucleotide-diphossugar_trans"/>
</dbReference>
<keyword evidence="2 4" id="KW-0808">Transferase</keyword>
<keyword evidence="5" id="KW-1185">Reference proteome</keyword>
<evidence type="ECO:0000256" key="2">
    <source>
        <dbReference type="ARBA" id="ARBA00022679"/>
    </source>
</evidence>
<evidence type="ECO:0000313" key="5">
    <source>
        <dbReference type="Proteomes" id="UP000051783"/>
    </source>
</evidence>
<dbReference type="EMBL" id="JQCL01000080">
    <property type="protein sequence ID" value="KRO08684.1"/>
    <property type="molecule type" value="Genomic_DNA"/>
</dbReference>
<dbReference type="AlphaFoldDB" id="A0A0R2M8B0"/>
<dbReference type="PANTHER" id="PTHR22916">
    <property type="entry name" value="GLYCOSYLTRANSFERASE"/>
    <property type="match status" value="1"/>
</dbReference>
<dbReference type="RefSeq" id="WP_057707265.1">
    <property type="nucleotide sequence ID" value="NZ_JQCL01000080.1"/>
</dbReference>
<organism evidence="4 5">
    <name type="scientific">Lactiplantibacillus xiangfangensis</name>
    <dbReference type="NCBI Taxonomy" id="942150"/>
    <lineage>
        <taxon>Bacteria</taxon>
        <taxon>Bacillati</taxon>
        <taxon>Bacillota</taxon>
        <taxon>Bacilli</taxon>
        <taxon>Lactobacillales</taxon>
        <taxon>Lactobacillaceae</taxon>
        <taxon>Lactiplantibacillus</taxon>
    </lineage>
</organism>
<evidence type="ECO:0000313" key="4">
    <source>
        <dbReference type="EMBL" id="KRO08684.1"/>
    </source>
</evidence>
<evidence type="ECO:0000256" key="1">
    <source>
        <dbReference type="ARBA" id="ARBA00022676"/>
    </source>
</evidence>
<accession>A0A0R2M8B0</accession>
<dbReference type="STRING" id="942150.IV64_GL000777"/>
<dbReference type="InterPro" id="IPR001173">
    <property type="entry name" value="Glyco_trans_2-like"/>
</dbReference>